<evidence type="ECO:0000313" key="3">
    <source>
        <dbReference type="Proteomes" id="UP001597532"/>
    </source>
</evidence>
<name>A0ABW5VJ54_9FLAO</name>
<reference evidence="3" key="1">
    <citation type="journal article" date="2019" name="Int. J. Syst. Evol. Microbiol.">
        <title>The Global Catalogue of Microorganisms (GCM) 10K type strain sequencing project: providing services to taxonomists for standard genome sequencing and annotation.</title>
        <authorList>
            <consortium name="The Broad Institute Genomics Platform"/>
            <consortium name="The Broad Institute Genome Sequencing Center for Infectious Disease"/>
            <person name="Wu L."/>
            <person name="Ma J."/>
        </authorList>
    </citation>
    <scope>NUCLEOTIDE SEQUENCE [LARGE SCALE GENOMIC DNA]</scope>
    <source>
        <strain evidence="3">KCTC 52924</strain>
    </source>
</reference>
<feature type="transmembrane region" description="Helical" evidence="1">
    <location>
        <begin position="99"/>
        <end position="120"/>
    </location>
</feature>
<protein>
    <recommendedName>
        <fullName evidence="4">O-antigen ligase like membrane protein</fullName>
    </recommendedName>
</protein>
<evidence type="ECO:0008006" key="4">
    <source>
        <dbReference type="Google" id="ProtNLM"/>
    </source>
</evidence>
<keyword evidence="1" id="KW-1133">Transmembrane helix</keyword>
<dbReference type="Proteomes" id="UP001597532">
    <property type="component" value="Unassembled WGS sequence"/>
</dbReference>
<dbReference type="PANTHER" id="PTHR37422">
    <property type="entry name" value="TEICHURONIC ACID BIOSYNTHESIS PROTEIN TUAE"/>
    <property type="match status" value="1"/>
</dbReference>
<dbReference type="PANTHER" id="PTHR37422:SF17">
    <property type="entry name" value="O-ANTIGEN LIGASE"/>
    <property type="match status" value="1"/>
</dbReference>
<evidence type="ECO:0000313" key="2">
    <source>
        <dbReference type="EMBL" id="MFD2790510.1"/>
    </source>
</evidence>
<sequence length="385" mass="44161">MKKIRNILILNIFIVYCFLSPTSEVFYFLGYLGLLVNIGSLPKLINYNLNLKLILGLLILMSFLFNINYDNSFKDYLNAFNILLLLFLFPYFISKDLKIHIFSIITIITVILFSQLAFIFDISIIKGVILTIYNDESSEFGFDRFINTGRNGGIYYNPNQASKYLTILLALSLVVIKNNKLDFLIILSILLGIFLTGSRTGMLVALIIIACNIFIVQRKYIYGVTLTLCGLLISIIITPIADSRSFQISNSGSIQYKLDIFFEYINNVIKKDSLINLTFGNFTSDYNSLMTKFEFIQTSHFGFDSEFGMAISFLGVSFWFTLLIFYYRQLLLLLKSKFILIFIPFIFWPITSTVLFSFKTSLVYMVLLGFGVSIVKNGLRGNFYK</sequence>
<evidence type="ECO:0000256" key="1">
    <source>
        <dbReference type="SAM" id="Phobius"/>
    </source>
</evidence>
<gene>
    <name evidence="2" type="ORF">ACFS1K_12120</name>
</gene>
<feature type="transmembrane region" description="Helical" evidence="1">
    <location>
        <begin position="76"/>
        <end position="93"/>
    </location>
</feature>
<feature type="transmembrane region" description="Helical" evidence="1">
    <location>
        <begin position="183"/>
        <end position="208"/>
    </location>
</feature>
<feature type="transmembrane region" description="Helical" evidence="1">
    <location>
        <begin position="7"/>
        <end position="29"/>
    </location>
</feature>
<comment type="caution">
    <text evidence="2">The sequence shown here is derived from an EMBL/GenBank/DDBJ whole genome shotgun (WGS) entry which is preliminary data.</text>
</comment>
<feature type="transmembrane region" description="Helical" evidence="1">
    <location>
        <begin position="49"/>
        <end position="69"/>
    </location>
</feature>
<keyword evidence="1" id="KW-0812">Transmembrane</keyword>
<accession>A0ABW5VJ54</accession>
<organism evidence="2 3">
    <name type="scientific">Arenibacter antarcticus</name>
    <dbReference type="NCBI Taxonomy" id="2040469"/>
    <lineage>
        <taxon>Bacteria</taxon>
        <taxon>Pseudomonadati</taxon>
        <taxon>Bacteroidota</taxon>
        <taxon>Flavobacteriia</taxon>
        <taxon>Flavobacteriales</taxon>
        <taxon>Flavobacteriaceae</taxon>
        <taxon>Arenibacter</taxon>
    </lineage>
</organism>
<feature type="transmembrane region" description="Helical" evidence="1">
    <location>
        <begin position="220"/>
        <end position="241"/>
    </location>
</feature>
<dbReference type="InterPro" id="IPR051533">
    <property type="entry name" value="WaaL-like"/>
</dbReference>
<feature type="transmembrane region" description="Helical" evidence="1">
    <location>
        <begin position="362"/>
        <end position="379"/>
    </location>
</feature>
<dbReference type="RefSeq" id="WP_251806784.1">
    <property type="nucleotide sequence ID" value="NZ_CP166679.1"/>
</dbReference>
<feature type="transmembrane region" description="Helical" evidence="1">
    <location>
        <begin position="338"/>
        <end position="356"/>
    </location>
</feature>
<feature type="transmembrane region" description="Helical" evidence="1">
    <location>
        <begin position="161"/>
        <end position="177"/>
    </location>
</feature>
<proteinExistence type="predicted"/>
<dbReference type="EMBL" id="JBHUOK010000030">
    <property type="protein sequence ID" value="MFD2790510.1"/>
    <property type="molecule type" value="Genomic_DNA"/>
</dbReference>
<feature type="transmembrane region" description="Helical" evidence="1">
    <location>
        <begin position="307"/>
        <end position="326"/>
    </location>
</feature>
<keyword evidence="3" id="KW-1185">Reference proteome</keyword>
<keyword evidence="1" id="KW-0472">Membrane</keyword>